<dbReference type="RefSeq" id="WP_183166600.1">
    <property type="nucleotide sequence ID" value="NZ_JACHXI010000009.1"/>
</dbReference>
<dbReference type="AlphaFoldDB" id="A0A839T5V1"/>
<evidence type="ECO:0000256" key="6">
    <source>
        <dbReference type="ARBA" id="ARBA00022719"/>
    </source>
</evidence>
<organism evidence="14 15">
    <name type="scientific">Azomonas macrocytogenes</name>
    <name type="common">Azotobacter macrocytogenes</name>
    <dbReference type="NCBI Taxonomy" id="69962"/>
    <lineage>
        <taxon>Bacteria</taxon>
        <taxon>Pseudomonadati</taxon>
        <taxon>Pseudomonadota</taxon>
        <taxon>Gammaproteobacteria</taxon>
        <taxon>Pseudomonadales</taxon>
        <taxon>Pseudomonadaceae</taxon>
        <taxon>Azomonas</taxon>
    </lineage>
</organism>
<evidence type="ECO:0000256" key="3">
    <source>
        <dbReference type="ARBA" id="ARBA00019907"/>
    </source>
</evidence>
<comment type="caution">
    <text evidence="13">Lacks conserved residue(s) required for the propagation of feature annotation.</text>
</comment>
<reference evidence="14 15" key="1">
    <citation type="submission" date="2020-08" db="EMBL/GenBank/DDBJ databases">
        <title>Genomic Encyclopedia of Type Strains, Phase III (KMG-III): the genomes of soil and plant-associated and newly described type strains.</title>
        <authorList>
            <person name="Whitman W."/>
        </authorList>
    </citation>
    <scope>NUCLEOTIDE SEQUENCE [LARGE SCALE GENOMIC DNA]</scope>
    <source>
        <strain evidence="14 15">CECT 4462</strain>
    </source>
</reference>
<comment type="function">
    <text evidence="13">NDH-1 shuttles electrons from NADH, via FMN and iron-sulfur (Fe-S) centers, to quinones in the respiratory chain. Couples the redox reaction to proton translocation (for every two electrons transferred, four hydrogen ions are translocated across the cytoplasmic membrane), and thus conserves the redox energy in a proton gradient.</text>
</comment>
<dbReference type="EMBL" id="JACHXI010000009">
    <property type="protein sequence ID" value="MBB3103674.1"/>
    <property type="molecule type" value="Genomic_DNA"/>
</dbReference>
<evidence type="ECO:0000256" key="12">
    <source>
        <dbReference type="ARBA" id="ARBA00047712"/>
    </source>
</evidence>
<keyword evidence="7" id="KW-1278">Translocase</keyword>
<dbReference type="FunFam" id="1.20.120.1200:FF:000001">
    <property type="entry name" value="NADH-quinone oxidoreductase subunit J"/>
    <property type="match status" value="1"/>
</dbReference>
<comment type="catalytic activity">
    <reaction evidence="12 13">
        <text>a quinone + NADH + 5 H(+)(in) = a quinol + NAD(+) + 4 H(+)(out)</text>
        <dbReference type="Rhea" id="RHEA:57888"/>
        <dbReference type="ChEBI" id="CHEBI:15378"/>
        <dbReference type="ChEBI" id="CHEBI:24646"/>
        <dbReference type="ChEBI" id="CHEBI:57540"/>
        <dbReference type="ChEBI" id="CHEBI:57945"/>
        <dbReference type="ChEBI" id="CHEBI:132124"/>
    </reaction>
</comment>
<keyword evidence="10 13" id="KW-0472">Membrane</keyword>
<evidence type="ECO:0000256" key="8">
    <source>
        <dbReference type="ARBA" id="ARBA00022989"/>
    </source>
</evidence>
<dbReference type="PANTHER" id="PTHR33269">
    <property type="entry name" value="NADH-UBIQUINONE OXIDOREDUCTASE CHAIN 6"/>
    <property type="match status" value="1"/>
</dbReference>
<dbReference type="Proteomes" id="UP000549250">
    <property type="component" value="Unassembled WGS sequence"/>
</dbReference>
<keyword evidence="8 13" id="KW-1133">Transmembrane helix</keyword>
<feature type="transmembrane region" description="Helical" evidence="13">
    <location>
        <begin position="28"/>
        <end position="46"/>
    </location>
</feature>
<comment type="subcellular location">
    <subcellularLocation>
        <location evidence="1 13">Cell membrane</location>
        <topology evidence="1 13">Multi-pass membrane protein</topology>
    </subcellularLocation>
</comment>
<protein>
    <recommendedName>
        <fullName evidence="3 13">NADH-quinone oxidoreductase subunit J</fullName>
        <ecNumber evidence="13">7.1.1.-</ecNumber>
    </recommendedName>
</protein>
<evidence type="ECO:0000256" key="11">
    <source>
        <dbReference type="ARBA" id="ARBA00025811"/>
    </source>
</evidence>
<feature type="transmembrane region" description="Helical" evidence="13">
    <location>
        <begin position="93"/>
        <end position="112"/>
    </location>
</feature>
<keyword evidence="9 13" id="KW-0520">NAD</keyword>
<dbReference type="Gene3D" id="1.20.120.1200">
    <property type="entry name" value="NADH-ubiquinone/plastoquinone oxidoreductase chain 6, subunit NuoJ"/>
    <property type="match status" value="1"/>
</dbReference>
<evidence type="ECO:0000313" key="14">
    <source>
        <dbReference type="EMBL" id="MBB3103674.1"/>
    </source>
</evidence>
<feature type="transmembrane region" description="Helical" evidence="13">
    <location>
        <begin position="138"/>
        <end position="159"/>
    </location>
</feature>
<dbReference type="EC" id="7.1.1.-" evidence="13"/>
<evidence type="ECO:0000256" key="5">
    <source>
        <dbReference type="ARBA" id="ARBA00022692"/>
    </source>
</evidence>
<dbReference type="Pfam" id="PF00499">
    <property type="entry name" value="Oxidored_q3"/>
    <property type="match status" value="1"/>
</dbReference>
<dbReference type="GO" id="GO:0048038">
    <property type="term" value="F:quinone binding"/>
    <property type="evidence" value="ECO:0007669"/>
    <property type="project" value="UniProtKB-UniRule"/>
</dbReference>
<name>A0A839T5V1_AZOMA</name>
<accession>A0A839T5V1</accession>
<dbReference type="GO" id="GO:0008137">
    <property type="term" value="F:NADH dehydrogenase (ubiquinone) activity"/>
    <property type="evidence" value="ECO:0007669"/>
    <property type="project" value="UniProtKB-UniRule"/>
</dbReference>
<evidence type="ECO:0000256" key="10">
    <source>
        <dbReference type="ARBA" id="ARBA00023136"/>
    </source>
</evidence>
<evidence type="ECO:0000256" key="1">
    <source>
        <dbReference type="ARBA" id="ARBA00004651"/>
    </source>
</evidence>
<keyword evidence="6 13" id="KW-0874">Quinone</keyword>
<evidence type="ECO:0000256" key="7">
    <source>
        <dbReference type="ARBA" id="ARBA00022967"/>
    </source>
</evidence>
<comment type="subunit">
    <text evidence="11">Composed of 13 different subunits. Subunits NuoA, H, J, K, L, M, N constitute the membrane sector of the complex.</text>
</comment>
<sequence>MEFAFYFAAGVAVLATLRVVTHTNPVHALLYLIISLLAVAMCFFALGAPFAGVLEIIVYAGAIMVLFVFVVMMLNLGTSVSNQEHQWLRPGTWIGPALLALLLLGELLYVLLSTTGNTLITGDTVDAKTVGISLYGPYLLAVELASMLLLAALVAAFHLGRLEAKELS</sequence>
<evidence type="ECO:0000313" key="15">
    <source>
        <dbReference type="Proteomes" id="UP000549250"/>
    </source>
</evidence>
<comment type="caution">
    <text evidence="14">The sequence shown here is derived from an EMBL/GenBank/DDBJ whole genome shotgun (WGS) entry which is preliminary data.</text>
</comment>
<dbReference type="InterPro" id="IPR001457">
    <property type="entry name" value="NADH_UbQ/plastoQ_OxRdtase_su6"/>
</dbReference>
<evidence type="ECO:0000256" key="2">
    <source>
        <dbReference type="ARBA" id="ARBA00005698"/>
    </source>
</evidence>
<dbReference type="NCBIfam" id="NF005162">
    <property type="entry name" value="PRK06638.1-1"/>
    <property type="match status" value="1"/>
</dbReference>
<evidence type="ECO:0000256" key="9">
    <source>
        <dbReference type="ARBA" id="ARBA00023027"/>
    </source>
</evidence>
<dbReference type="InterPro" id="IPR042106">
    <property type="entry name" value="Nuo/plastoQ_OxRdtase_6_NuoJ"/>
</dbReference>
<keyword evidence="4 13" id="KW-1003">Cell membrane</keyword>
<evidence type="ECO:0000256" key="13">
    <source>
        <dbReference type="RuleBase" id="RU004429"/>
    </source>
</evidence>
<feature type="transmembrane region" description="Helical" evidence="13">
    <location>
        <begin position="53"/>
        <end position="73"/>
    </location>
</feature>
<proteinExistence type="inferred from homology"/>
<dbReference type="PANTHER" id="PTHR33269:SF17">
    <property type="entry name" value="NADH-UBIQUINONE OXIDOREDUCTASE CHAIN 6"/>
    <property type="match status" value="1"/>
</dbReference>
<evidence type="ECO:0000256" key="4">
    <source>
        <dbReference type="ARBA" id="ARBA00022475"/>
    </source>
</evidence>
<dbReference type="GO" id="GO:0005886">
    <property type="term" value="C:plasma membrane"/>
    <property type="evidence" value="ECO:0007669"/>
    <property type="project" value="UniProtKB-SubCell"/>
</dbReference>
<gene>
    <name evidence="14" type="ORF">FHR87_002071</name>
</gene>
<keyword evidence="15" id="KW-1185">Reference proteome</keyword>
<keyword evidence="5 13" id="KW-0812">Transmembrane</keyword>
<comment type="similarity">
    <text evidence="2 13">Belongs to the complex I subunit 6 family.</text>
</comment>